<dbReference type="Proteomes" id="UP000464318">
    <property type="component" value="Chromosome"/>
</dbReference>
<dbReference type="Gene3D" id="4.10.520.10">
    <property type="entry name" value="IHF-like DNA-binding proteins"/>
    <property type="match status" value="1"/>
</dbReference>
<dbReference type="EMBL" id="CP029149">
    <property type="protein sequence ID" value="QHN64421.1"/>
    <property type="molecule type" value="Genomic_DNA"/>
</dbReference>
<dbReference type="InterPro" id="IPR020816">
    <property type="entry name" value="Histone-like_DNA-bd_CS"/>
</dbReference>
<evidence type="ECO:0000313" key="6">
    <source>
        <dbReference type="Proteomes" id="UP000464318"/>
    </source>
</evidence>
<accession>A0A6P1QUH6</accession>
<evidence type="ECO:0000256" key="3">
    <source>
        <dbReference type="ARBA" id="ARBA00023125"/>
    </source>
</evidence>
<evidence type="ECO:0000256" key="1">
    <source>
        <dbReference type="ARBA" id="ARBA00010529"/>
    </source>
</evidence>
<dbReference type="InterPro" id="IPR010992">
    <property type="entry name" value="IHF-like_DNA-bd_dom_sf"/>
</dbReference>
<comment type="similarity">
    <text evidence="1 4">Belongs to the bacterial histone-like protein family.</text>
</comment>
<name>A0A6P1QUH6_9FLAO</name>
<organism evidence="5 6">
    <name type="scientific">Bergeyella cardium</name>
    <dbReference type="NCBI Taxonomy" id="1585976"/>
    <lineage>
        <taxon>Bacteria</taxon>
        <taxon>Pseudomonadati</taxon>
        <taxon>Bacteroidota</taxon>
        <taxon>Flavobacteriia</taxon>
        <taxon>Flavobacteriales</taxon>
        <taxon>Weeksellaceae</taxon>
        <taxon>Bergeyella</taxon>
    </lineage>
</organism>
<dbReference type="OrthoDB" id="9799835at2"/>
<evidence type="ECO:0000256" key="2">
    <source>
        <dbReference type="ARBA" id="ARBA00023067"/>
    </source>
</evidence>
<dbReference type="SMART" id="SM00411">
    <property type="entry name" value="BHL"/>
    <property type="match status" value="1"/>
</dbReference>
<keyword evidence="2" id="KW-0226">DNA condensation</keyword>
<dbReference type="GO" id="GO:0030527">
    <property type="term" value="F:structural constituent of chromatin"/>
    <property type="evidence" value="ECO:0007669"/>
    <property type="project" value="InterPro"/>
</dbReference>
<gene>
    <name evidence="5" type="ORF">DBX24_00210</name>
</gene>
<dbReference type="GO" id="GO:0003677">
    <property type="term" value="F:DNA binding"/>
    <property type="evidence" value="ECO:0007669"/>
    <property type="project" value="UniProtKB-KW"/>
</dbReference>
<keyword evidence="3 5" id="KW-0238">DNA-binding</keyword>
<dbReference type="Pfam" id="PF00216">
    <property type="entry name" value="Bac_DNA_binding"/>
    <property type="match status" value="1"/>
</dbReference>
<proteinExistence type="inferred from homology"/>
<dbReference type="SUPFAM" id="SSF47729">
    <property type="entry name" value="IHF-like DNA-binding proteins"/>
    <property type="match status" value="1"/>
</dbReference>
<reference evidence="5 6" key="1">
    <citation type="submission" date="2018-04" db="EMBL/GenBank/DDBJ databases">
        <title>Characteristic and Complete Genome Sequencing of A Novel Member of Infective Endocarditis Causative Bacteria: Bergeyella cardium QL-PH.</title>
        <authorList>
            <person name="Pan H."/>
            <person name="Sun E."/>
            <person name="Zhang Y."/>
        </authorList>
    </citation>
    <scope>NUCLEOTIDE SEQUENCE [LARGE SCALE GENOMIC DNA]</scope>
    <source>
        <strain evidence="5 6">HPQL</strain>
    </source>
</reference>
<dbReference type="CDD" id="cd13831">
    <property type="entry name" value="HU"/>
    <property type="match status" value="1"/>
</dbReference>
<evidence type="ECO:0000313" key="5">
    <source>
        <dbReference type="EMBL" id="QHN64421.1"/>
    </source>
</evidence>
<dbReference type="GO" id="GO:0005829">
    <property type="term" value="C:cytosol"/>
    <property type="evidence" value="ECO:0007669"/>
    <property type="project" value="TreeGrafter"/>
</dbReference>
<dbReference type="PANTHER" id="PTHR33175:SF3">
    <property type="entry name" value="DNA-BINDING PROTEIN HU-BETA"/>
    <property type="match status" value="1"/>
</dbReference>
<dbReference type="RefSeq" id="WP_120488880.1">
    <property type="nucleotide sequence ID" value="NZ_CP029149.1"/>
</dbReference>
<dbReference type="PANTHER" id="PTHR33175">
    <property type="entry name" value="DNA-BINDING PROTEIN HU"/>
    <property type="match status" value="1"/>
</dbReference>
<evidence type="ECO:0000256" key="4">
    <source>
        <dbReference type="RuleBase" id="RU003939"/>
    </source>
</evidence>
<dbReference type="InterPro" id="IPR000119">
    <property type="entry name" value="Hist_DNA-bd"/>
</dbReference>
<protein>
    <submittedName>
        <fullName evidence="5">DNA-binding protein</fullName>
    </submittedName>
</protein>
<dbReference type="GO" id="GO:0030261">
    <property type="term" value="P:chromosome condensation"/>
    <property type="evidence" value="ECO:0007669"/>
    <property type="project" value="UniProtKB-KW"/>
</dbReference>
<keyword evidence="6" id="KW-1185">Reference proteome</keyword>
<dbReference type="AlphaFoldDB" id="A0A6P1QUH6"/>
<dbReference type="PROSITE" id="PS00045">
    <property type="entry name" value="HISTONE_LIKE"/>
    <property type="match status" value="1"/>
</dbReference>
<dbReference type="PRINTS" id="PR01727">
    <property type="entry name" value="DNABINDINGHU"/>
</dbReference>
<dbReference type="KEGG" id="bcad:DBX24_00210"/>
<sequence length="96" mass="10077">MNKTELIEAMAKDAGISKVAAKAALESFLSNVTTTLTKKDGRVSLIGFGTFFVAERSARSGINPATKKPIKIAAKKVARFKPGATLVNAVAGVKKK</sequence>